<dbReference type="EMBL" id="CYSF01000005">
    <property type="protein sequence ID" value="CUH83557.1"/>
    <property type="molecule type" value="Genomic_DNA"/>
</dbReference>
<protein>
    <submittedName>
        <fullName evidence="2">Putative N-acetyltransferase YafP</fullName>
        <ecNumber evidence="2">2.3.1.-</ecNumber>
    </submittedName>
</protein>
<dbReference type="InterPro" id="IPR052564">
    <property type="entry name" value="N-acetyltrans/Recomb-assoc"/>
</dbReference>
<feature type="domain" description="N-acetyltransferase" evidence="1">
    <location>
        <begin position="1"/>
        <end position="157"/>
    </location>
</feature>
<sequence length="157" mass="18199">MHIRPFRTEDAAILEQIFHRAVQATAREDYSQDQLNAWSPVSAGPERYLNRITRGGHQVWVAVTDTDTPIGFIELQADGHIDCFYRDPDHRSARVGEALYEALEAEARTTGLERLYVEASEAAKRFFLRHDFTTLERNEFERAGVMMHNTRLEKHLR</sequence>
<dbReference type="SUPFAM" id="SSF55729">
    <property type="entry name" value="Acyl-CoA N-acyltransferases (Nat)"/>
    <property type="match status" value="1"/>
</dbReference>
<dbReference type="STRING" id="340021.TM5383_00748"/>
<dbReference type="CDD" id="cd04301">
    <property type="entry name" value="NAT_SF"/>
    <property type="match status" value="1"/>
</dbReference>
<name>A0A0P1GMA3_9RHOB</name>
<dbReference type="PANTHER" id="PTHR43451">
    <property type="entry name" value="ACETYLTRANSFERASE (GNAT) FAMILY PROTEIN"/>
    <property type="match status" value="1"/>
</dbReference>
<evidence type="ECO:0000313" key="2">
    <source>
        <dbReference type="EMBL" id="CUH83557.1"/>
    </source>
</evidence>
<evidence type="ECO:0000313" key="3">
    <source>
        <dbReference type="Proteomes" id="UP000051681"/>
    </source>
</evidence>
<dbReference type="InterPro" id="IPR000182">
    <property type="entry name" value="GNAT_dom"/>
</dbReference>
<dbReference type="Pfam" id="PF13673">
    <property type="entry name" value="Acetyltransf_10"/>
    <property type="match status" value="1"/>
</dbReference>
<reference evidence="2 3" key="1">
    <citation type="submission" date="2015-09" db="EMBL/GenBank/DDBJ databases">
        <authorList>
            <consortium name="Swine Surveillance"/>
        </authorList>
    </citation>
    <scope>NUCLEOTIDE SEQUENCE [LARGE SCALE GENOMIC DNA]</scope>
    <source>
        <strain evidence="2 3">CECT 8383</strain>
    </source>
</reference>
<dbReference type="GO" id="GO:0016747">
    <property type="term" value="F:acyltransferase activity, transferring groups other than amino-acyl groups"/>
    <property type="evidence" value="ECO:0007669"/>
    <property type="project" value="InterPro"/>
</dbReference>
<dbReference type="PROSITE" id="PS51186">
    <property type="entry name" value="GNAT"/>
    <property type="match status" value="1"/>
</dbReference>
<keyword evidence="2" id="KW-0012">Acyltransferase</keyword>
<keyword evidence="3" id="KW-1185">Reference proteome</keyword>
<dbReference type="AlphaFoldDB" id="A0A0P1GMA3"/>
<dbReference type="PANTHER" id="PTHR43451:SF1">
    <property type="entry name" value="ACETYLTRANSFERASE"/>
    <property type="match status" value="1"/>
</dbReference>
<dbReference type="EC" id="2.3.1.-" evidence="2"/>
<dbReference type="Proteomes" id="UP000051681">
    <property type="component" value="Unassembled WGS sequence"/>
</dbReference>
<evidence type="ECO:0000259" key="1">
    <source>
        <dbReference type="PROSITE" id="PS51186"/>
    </source>
</evidence>
<keyword evidence="2" id="KW-0808">Transferase</keyword>
<gene>
    <name evidence="2" type="primary">yafP</name>
    <name evidence="2" type="ORF">TM5383_00748</name>
</gene>
<dbReference type="Gene3D" id="3.40.630.30">
    <property type="match status" value="1"/>
</dbReference>
<dbReference type="RefSeq" id="WP_058317708.1">
    <property type="nucleotide sequence ID" value="NZ_CYSF01000005.1"/>
</dbReference>
<dbReference type="OrthoDB" id="9789081at2"/>
<proteinExistence type="predicted"/>
<organism evidence="2 3">
    <name type="scientific">Thalassovita mediterranea</name>
    <dbReference type="NCBI Taxonomy" id="340021"/>
    <lineage>
        <taxon>Bacteria</taxon>
        <taxon>Pseudomonadati</taxon>
        <taxon>Pseudomonadota</taxon>
        <taxon>Alphaproteobacteria</taxon>
        <taxon>Rhodobacterales</taxon>
        <taxon>Roseobacteraceae</taxon>
        <taxon>Thalassovita</taxon>
    </lineage>
</organism>
<accession>A0A0P1GMA3</accession>
<dbReference type="InterPro" id="IPR016181">
    <property type="entry name" value="Acyl_CoA_acyltransferase"/>
</dbReference>